<gene>
    <name evidence="1" type="ORF">GCM10010170_033020</name>
</gene>
<keyword evidence="2" id="KW-1185">Reference proteome</keyword>
<dbReference type="Proteomes" id="UP001501444">
    <property type="component" value="Unassembled WGS sequence"/>
</dbReference>
<dbReference type="EMBL" id="BAAARV010000025">
    <property type="protein sequence ID" value="GAA2346332.1"/>
    <property type="molecule type" value="Genomic_DNA"/>
</dbReference>
<protein>
    <recommendedName>
        <fullName evidence="3">Secreted protein</fullName>
    </recommendedName>
</protein>
<organism evidence="1 2">
    <name type="scientific">Dactylosporangium salmoneum</name>
    <dbReference type="NCBI Taxonomy" id="53361"/>
    <lineage>
        <taxon>Bacteria</taxon>
        <taxon>Bacillati</taxon>
        <taxon>Actinomycetota</taxon>
        <taxon>Actinomycetes</taxon>
        <taxon>Micromonosporales</taxon>
        <taxon>Micromonosporaceae</taxon>
        <taxon>Dactylosporangium</taxon>
    </lineage>
</organism>
<name>A0ABN3G896_9ACTN</name>
<accession>A0ABN3G896</accession>
<comment type="caution">
    <text evidence="1">The sequence shown here is derived from an EMBL/GenBank/DDBJ whole genome shotgun (WGS) entry which is preliminary data.</text>
</comment>
<reference evidence="1 2" key="1">
    <citation type="journal article" date="2019" name="Int. J. Syst. Evol. Microbiol.">
        <title>The Global Catalogue of Microorganisms (GCM) 10K type strain sequencing project: providing services to taxonomists for standard genome sequencing and annotation.</title>
        <authorList>
            <consortium name="The Broad Institute Genomics Platform"/>
            <consortium name="The Broad Institute Genome Sequencing Center for Infectious Disease"/>
            <person name="Wu L."/>
            <person name="Ma J."/>
        </authorList>
    </citation>
    <scope>NUCLEOTIDE SEQUENCE [LARGE SCALE GENOMIC DNA]</scope>
    <source>
        <strain evidence="1 2">JCM 3272</strain>
    </source>
</reference>
<evidence type="ECO:0008006" key="3">
    <source>
        <dbReference type="Google" id="ProtNLM"/>
    </source>
</evidence>
<evidence type="ECO:0000313" key="1">
    <source>
        <dbReference type="EMBL" id="GAA2346332.1"/>
    </source>
</evidence>
<evidence type="ECO:0000313" key="2">
    <source>
        <dbReference type="Proteomes" id="UP001501444"/>
    </source>
</evidence>
<proteinExistence type="predicted"/>
<sequence>MPQPLAPGALALAPLPRLAGAPLPQLAGTPRPRLAGAPRPLEAHSLGAALAVGRRLDCGARLAFRERFAVGGLLSHGAHRSLGAQRPLEGHLAVGGRLDCGARPAFRERFAVGGLLSHGARGRGLVTRVSSASDGARSKLVVRPAGTAVRDGVPASSITLPRGAGEDRGVGTACDAL</sequence>